<protein>
    <submittedName>
        <fullName evidence="1">Uncharacterized protein</fullName>
    </submittedName>
</protein>
<evidence type="ECO:0000313" key="1">
    <source>
        <dbReference type="EMBL" id="OGM89506.1"/>
    </source>
</evidence>
<reference evidence="1 2" key="1">
    <citation type="journal article" date="2016" name="Nat. Commun.">
        <title>Thousands of microbial genomes shed light on interconnected biogeochemical processes in an aquifer system.</title>
        <authorList>
            <person name="Anantharaman K."/>
            <person name="Brown C.T."/>
            <person name="Hug L.A."/>
            <person name="Sharon I."/>
            <person name="Castelle C.J."/>
            <person name="Probst A.J."/>
            <person name="Thomas B.C."/>
            <person name="Singh A."/>
            <person name="Wilkins M.J."/>
            <person name="Karaoz U."/>
            <person name="Brodie E.L."/>
            <person name="Williams K.H."/>
            <person name="Hubbard S.S."/>
            <person name="Banfield J.F."/>
        </authorList>
    </citation>
    <scope>NUCLEOTIDE SEQUENCE [LARGE SCALE GENOMIC DNA]</scope>
</reference>
<organism evidence="1 2">
    <name type="scientific">Candidatus Wolfebacteria bacterium GWA1_42_9</name>
    <dbReference type="NCBI Taxonomy" id="1802553"/>
    <lineage>
        <taxon>Bacteria</taxon>
        <taxon>Candidatus Wolfeibacteriota</taxon>
    </lineage>
</organism>
<evidence type="ECO:0000313" key="2">
    <source>
        <dbReference type="Proteomes" id="UP000178303"/>
    </source>
</evidence>
<dbReference type="AlphaFoldDB" id="A0A1F8DM50"/>
<accession>A0A1F8DM50</accession>
<dbReference type="Proteomes" id="UP000178303">
    <property type="component" value="Unassembled WGS sequence"/>
</dbReference>
<sequence length="106" mass="12335">MICLHCSKEIKEEEYIAITRDRRTHPNIEISEIAHLGLVKFHISCFEYMAGKDLVRQIDYDAKEKEKKINDIAEAYSNIKWPSPWGSFRGHSPRCDDFLCDGSCNK</sequence>
<dbReference type="EMBL" id="MGIN01000021">
    <property type="protein sequence ID" value="OGM89506.1"/>
    <property type="molecule type" value="Genomic_DNA"/>
</dbReference>
<comment type="caution">
    <text evidence="1">The sequence shown here is derived from an EMBL/GenBank/DDBJ whole genome shotgun (WGS) entry which is preliminary data.</text>
</comment>
<name>A0A1F8DM50_9BACT</name>
<gene>
    <name evidence="1" type="ORF">A2108_00875</name>
</gene>
<proteinExistence type="predicted"/>